<dbReference type="InterPro" id="IPR013154">
    <property type="entry name" value="ADH-like_N"/>
</dbReference>
<dbReference type="EMBL" id="JAIBOA010000006">
    <property type="protein sequence ID" value="MBW8483019.1"/>
    <property type="molecule type" value="Genomic_DNA"/>
</dbReference>
<name>A0ABS7FRI9_9ACTN</name>
<dbReference type="Proteomes" id="UP000774570">
    <property type="component" value="Unassembled WGS sequence"/>
</dbReference>
<reference evidence="3 4" key="1">
    <citation type="submission" date="2021-07" db="EMBL/GenBank/DDBJ databases">
        <title>Actinomadura sp. PM05-2 isolated from lichen.</title>
        <authorList>
            <person name="Somphong A."/>
            <person name="Phongsopitanun W."/>
            <person name="Tanasupawat S."/>
            <person name="Peongsungnone V."/>
        </authorList>
    </citation>
    <scope>NUCLEOTIDE SEQUENCE [LARGE SCALE GENOMIC DNA]</scope>
    <source>
        <strain evidence="3 4">PM05-2</strain>
    </source>
</reference>
<dbReference type="InterPro" id="IPR011032">
    <property type="entry name" value="GroES-like_sf"/>
</dbReference>
<evidence type="ECO:0000313" key="4">
    <source>
        <dbReference type="Proteomes" id="UP000774570"/>
    </source>
</evidence>
<dbReference type="Pfam" id="PF13602">
    <property type="entry name" value="ADH_zinc_N_2"/>
    <property type="match status" value="1"/>
</dbReference>
<evidence type="ECO:0000256" key="1">
    <source>
        <dbReference type="ARBA" id="ARBA00022857"/>
    </source>
</evidence>
<comment type="caution">
    <text evidence="3">The sequence shown here is derived from an EMBL/GenBank/DDBJ whole genome shotgun (WGS) entry which is preliminary data.</text>
</comment>
<protein>
    <submittedName>
        <fullName evidence="3">NADP-dependent oxidoreductase</fullName>
    </submittedName>
</protein>
<dbReference type="InterPro" id="IPR051603">
    <property type="entry name" value="Zinc-ADH_QOR/CCCR"/>
</dbReference>
<sequence>MRAITVAAYGDTPEIIDVPRPDPGPGEVLVQVVAAGLNPLDWKIADGLRKDVHDVRFPLVLGVDGAGTVAAVGPGERRVKVGDRVFGSFYQTARGLGSYAEYAIAGPDDPLAVIPSSLSFARAAAAPIPALTAYGLLWKADVDAGQKVLVIGATGGVGRGVVQLGANLGAHVIGTAGDGRADALRGLGAAETVGRDAGELSREVYRAHPGGVDVIVDLVHGTADTGRLASLLRPGGTYISAVRGVDADALTARDLRGMNFAVRDTPQSLGEVAALIEAGRLDVAVDRERPLEDAPAALAASRAGEASGRTVLLV</sequence>
<dbReference type="SUPFAM" id="SSF51735">
    <property type="entry name" value="NAD(P)-binding Rossmann-fold domains"/>
    <property type="match status" value="1"/>
</dbReference>
<dbReference type="Pfam" id="PF08240">
    <property type="entry name" value="ADH_N"/>
    <property type="match status" value="1"/>
</dbReference>
<dbReference type="PANTHER" id="PTHR44154">
    <property type="entry name" value="QUINONE OXIDOREDUCTASE"/>
    <property type="match status" value="1"/>
</dbReference>
<dbReference type="Gene3D" id="3.40.50.720">
    <property type="entry name" value="NAD(P)-binding Rossmann-like Domain"/>
    <property type="match status" value="1"/>
</dbReference>
<dbReference type="RefSeq" id="WP_220165940.1">
    <property type="nucleotide sequence ID" value="NZ_JAIBOA010000006.1"/>
</dbReference>
<dbReference type="SMART" id="SM00829">
    <property type="entry name" value="PKS_ER"/>
    <property type="match status" value="1"/>
</dbReference>
<dbReference type="InterPro" id="IPR020843">
    <property type="entry name" value="ER"/>
</dbReference>
<dbReference type="InterPro" id="IPR036291">
    <property type="entry name" value="NAD(P)-bd_dom_sf"/>
</dbReference>
<organism evidence="3 4">
    <name type="scientific">Actinomadura parmotrematis</name>
    <dbReference type="NCBI Taxonomy" id="2864039"/>
    <lineage>
        <taxon>Bacteria</taxon>
        <taxon>Bacillati</taxon>
        <taxon>Actinomycetota</taxon>
        <taxon>Actinomycetes</taxon>
        <taxon>Streptosporangiales</taxon>
        <taxon>Thermomonosporaceae</taxon>
        <taxon>Actinomadura</taxon>
    </lineage>
</organism>
<gene>
    <name evidence="3" type="ORF">K1Y72_11610</name>
</gene>
<evidence type="ECO:0000313" key="3">
    <source>
        <dbReference type="EMBL" id="MBW8483019.1"/>
    </source>
</evidence>
<evidence type="ECO:0000259" key="2">
    <source>
        <dbReference type="SMART" id="SM00829"/>
    </source>
</evidence>
<dbReference type="CDD" id="cd05289">
    <property type="entry name" value="MDR_like_2"/>
    <property type="match status" value="1"/>
</dbReference>
<proteinExistence type="predicted"/>
<keyword evidence="4" id="KW-1185">Reference proteome</keyword>
<accession>A0ABS7FRI9</accession>
<dbReference type="Gene3D" id="3.90.180.10">
    <property type="entry name" value="Medium-chain alcohol dehydrogenases, catalytic domain"/>
    <property type="match status" value="1"/>
</dbReference>
<feature type="domain" description="Enoyl reductase (ER)" evidence="2">
    <location>
        <begin position="10"/>
        <end position="312"/>
    </location>
</feature>
<dbReference type="PANTHER" id="PTHR44154:SF1">
    <property type="entry name" value="QUINONE OXIDOREDUCTASE"/>
    <property type="match status" value="1"/>
</dbReference>
<keyword evidence="1" id="KW-0521">NADP</keyword>
<dbReference type="SUPFAM" id="SSF50129">
    <property type="entry name" value="GroES-like"/>
    <property type="match status" value="1"/>
</dbReference>